<dbReference type="Proteomes" id="UP000611723">
    <property type="component" value="Unassembled WGS sequence"/>
</dbReference>
<feature type="transmembrane region" description="Helical" evidence="1">
    <location>
        <begin position="334"/>
        <end position="351"/>
    </location>
</feature>
<keyword evidence="3" id="KW-1185">Reference proteome</keyword>
<feature type="transmembrane region" description="Helical" evidence="1">
    <location>
        <begin position="158"/>
        <end position="174"/>
    </location>
</feature>
<feature type="transmembrane region" description="Helical" evidence="1">
    <location>
        <begin position="203"/>
        <end position="222"/>
    </location>
</feature>
<feature type="transmembrane region" description="Helical" evidence="1">
    <location>
        <begin position="12"/>
        <end position="34"/>
    </location>
</feature>
<feature type="transmembrane region" description="Helical" evidence="1">
    <location>
        <begin position="111"/>
        <end position="130"/>
    </location>
</feature>
<feature type="transmembrane region" description="Helical" evidence="1">
    <location>
        <begin position="285"/>
        <end position="302"/>
    </location>
</feature>
<keyword evidence="1" id="KW-0812">Transmembrane</keyword>
<sequence>MLTSLELKNKHLKWLSFGVILLFSFLPLLLKFPYRVNIYVAWEGAYRMYLGQIPFKDFGIPLGYGFWLIPFLFFKIFGPAMFTLIKAQAFINLFSLLTFRGILRLFKLKEATVFFSVLVMCLSFTLINFWPWYNHTVFFFEIIAVYFALYYIIRKKRIYFLVLSTLFIWLALLTKQDGGALTFLVVFSLLIIDFFYMKQWKPLLIAIGSFIGFYLVLILPFLQYEFGYWFNYGQSPHYSRVSSYNFINDIFTQSNWIKGYFLAVVLIVLYRYNSKGFSQLWKDKSFVLFTLFTIGILIQAALIQVTSFSPPTVNLYFHSFAFAYILFNIQERINFNRALVFGVVLLFVLFWKSDNYWKYSQPLFTKIAPSLFTPPPPDVVSKGNWAAKKDTVVKREPVRWVESGLKTLNRIKLPKNTVEGIKSIQELEVVKTKEENIKVLNMSNLTFLAAELNYEPETGKDFPLWYHRGVALFDREVDMLCEKLNKAEYDLVLFEDMPNVDNFFPYEVIECAQNKYQRVDKFLSPTGYISDSVEVYVLKGAQDDGNINN</sequence>
<feature type="transmembrane region" description="Helical" evidence="1">
    <location>
        <begin position="80"/>
        <end position="99"/>
    </location>
</feature>
<dbReference type="AlphaFoldDB" id="A0A934X0A3"/>
<organism evidence="2 3">
    <name type="scientific">Marivirga aurantiaca</name>
    <dbReference type="NCBI Taxonomy" id="2802615"/>
    <lineage>
        <taxon>Bacteria</taxon>
        <taxon>Pseudomonadati</taxon>
        <taxon>Bacteroidota</taxon>
        <taxon>Cytophagia</taxon>
        <taxon>Cytophagales</taxon>
        <taxon>Marivirgaceae</taxon>
        <taxon>Marivirga</taxon>
    </lineage>
</organism>
<feature type="transmembrane region" description="Helical" evidence="1">
    <location>
        <begin position="180"/>
        <end position="196"/>
    </location>
</feature>
<feature type="transmembrane region" description="Helical" evidence="1">
    <location>
        <begin position="308"/>
        <end position="327"/>
    </location>
</feature>
<keyword evidence="1" id="KW-0472">Membrane</keyword>
<reference evidence="2" key="1">
    <citation type="submission" date="2021-01" db="EMBL/GenBank/DDBJ databases">
        <title>Marivirga aurantiaca sp. nov., isolated from intertidal surface sediments.</title>
        <authorList>
            <person name="Zhang M."/>
        </authorList>
    </citation>
    <scope>NUCLEOTIDE SEQUENCE</scope>
    <source>
        <strain evidence="2">S37H4</strain>
    </source>
</reference>
<feature type="transmembrane region" description="Helical" evidence="1">
    <location>
        <begin position="136"/>
        <end position="153"/>
    </location>
</feature>
<accession>A0A934X0A3</accession>
<name>A0A934X0A3_9BACT</name>
<feature type="transmembrane region" description="Helical" evidence="1">
    <location>
        <begin position="55"/>
        <end position="74"/>
    </location>
</feature>
<feature type="transmembrane region" description="Helical" evidence="1">
    <location>
        <begin position="256"/>
        <end position="273"/>
    </location>
</feature>
<protein>
    <submittedName>
        <fullName evidence="2">Uncharacterized protein</fullName>
    </submittedName>
</protein>
<evidence type="ECO:0000313" key="3">
    <source>
        <dbReference type="Proteomes" id="UP000611723"/>
    </source>
</evidence>
<dbReference type="RefSeq" id="WP_201432200.1">
    <property type="nucleotide sequence ID" value="NZ_JAEQBW010000008.1"/>
</dbReference>
<keyword evidence="1" id="KW-1133">Transmembrane helix</keyword>
<evidence type="ECO:0000313" key="2">
    <source>
        <dbReference type="EMBL" id="MBK6266519.1"/>
    </source>
</evidence>
<dbReference type="EMBL" id="JAEQBW010000008">
    <property type="protein sequence ID" value="MBK6266519.1"/>
    <property type="molecule type" value="Genomic_DNA"/>
</dbReference>
<gene>
    <name evidence="2" type="ORF">JKA74_15850</name>
</gene>
<comment type="caution">
    <text evidence="2">The sequence shown here is derived from an EMBL/GenBank/DDBJ whole genome shotgun (WGS) entry which is preliminary data.</text>
</comment>
<evidence type="ECO:0000256" key="1">
    <source>
        <dbReference type="SAM" id="Phobius"/>
    </source>
</evidence>
<proteinExistence type="predicted"/>